<sequence>MLPFGIKGSNRVARPKRISLIREGIFCTCRRPDDGKKMAECTFCKEWFHEACEGPITRRNFYCCSFCSRRFDKRKVAASNDRMYGVDSYRALQRFKKRYGIHKWHDEAVRMYKFVNDTVLDGAFPAADGKLAVTEKLPEHLGANIKGITITRPDDPSVGFSFIYIQGPKHLTLLSLYETPSFMEWRTQNTTWMVVSHLLIIKHTRG</sequence>
<dbReference type="InterPro" id="IPR013083">
    <property type="entry name" value="Znf_RING/FYVE/PHD"/>
</dbReference>
<dbReference type="SUPFAM" id="SSF57903">
    <property type="entry name" value="FYVE/PHD zinc finger"/>
    <property type="match status" value="1"/>
</dbReference>
<dbReference type="InterPro" id="IPR001965">
    <property type="entry name" value="Znf_PHD"/>
</dbReference>
<dbReference type="AlphaFoldDB" id="A0A9Q1BC28"/>
<protein>
    <recommendedName>
        <fullName evidence="4">Zinc finger PHD-type domain-containing protein</fullName>
    </recommendedName>
</protein>
<organism evidence="5 6">
    <name type="scientific">Holothuria leucospilota</name>
    <name type="common">Black long sea cucumber</name>
    <name type="synonym">Mertensiothuria leucospilota</name>
    <dbReference type="NCBI Taxonomy" id="206669"/>
    <lineage>
        <taxon>Eukaryota</taxon>
        <taxon>Metazoa</taxon>
        <taxon>Echinodermata</taxon>
        <taxon>Eleutherozoa</taxon>
        <taxon>Echinozoa</taxon>
        <taxon>Holothuroidea</taxon>
        <taxon>Aspidochirotacea</taxon>
        <taxon>Aspidochirotida</taxon>
        <taxon>Holothuriidae</taxon>
        <taxon>Holothuria</taxon>
    </lineage>
</organism>
<keyword evidence="3" id="KW-0862">Zinc</keyword>
<dbReference type="EMBL" id="JAIZAY010000021">
    <property type="protein sequence ID" value="KAJ8022221.1"/>
    <property type="molecule type" value="Genomic_DNA"/>
</dbReference>
<evidence type="ECO:0000313" key="6">
    <source>
        <dbReference type="Proteomes" id="UP001152320"/>
    </source>
</evidence>
<evidence type="ECO:0000313" key="5">
    <source>
        <dbReference type="EMBL" id="KAJ8022221.1"/>
    </source>
</evidence>
<evidence type="ECO:0000256" key="3">
    <source>
        <dbReference type="ARBA" id="ARBA00022833"/>
    </source>
</evidence>
<proteinExistence type="predicted"/>
<reference evidence="5" key="1">
    <citation type="submission" date="2021-10" db="EMBL/GenBank/DDBJ databases">
        <title>Tropical sea cucumber genome reveals ecological adaptation and Cuvierian tubules defense mechanism.</title>
        <authorList>
            <person name="Chen T."/>
        </authorList>
    </citation>
    <scope>NUCLEOTIDE SEQUENCE</scope>
    <source>
        <strain evidence="5">Nanhai2018</strain>
        <tissue evidence="5">Muscle</tissue>
    </source>
</reference>
<name>A0A9Q1BC28_HOLLE</name>
<keyword evidence="1" id="KW-0479">Metal-binding</keyword>
<dbReference type="Proteomes" id="UP001152320">
    <property type="component" value="Chromosome 21"/>
</dbReference>
<dbReference type="Gene3D" id="3.30.40.10">
    <property type="entry name" value="Zinc/RING finger domain, C3HC4 (zinc finger)"/>
    <property type="match status" value="1"/>
</dbReference>
<evidence type="ECO:0000256" key="1">
    <source>
        <dbReference type="ARBA" id="ARBA00022723"/>
    </source>
</evidence>
<dbReference type="InterPro" id="IPR011011">
    <property type="entry name" value="Znf_FYVE_PHD"/>
</dbReference>
<dbReference type="GO" id="GO:0008270">
    <property type="term" value="F:zinc ion binding"/>
    <property type="evidence" value="ECO:0007669"/>
    <property type="project" value="UniProtKB-KW"/>
</dbReference>
<accession>A0A9Q1BC28</accession>
<keyword evidence="6" id="KW-1185">Reference proteome</keyword>
<gene>
    <name evidence="5" type="ORF">HOLleu_39637</name>
</gene>
<dbReference type="SMART" id="SM00249">
    <property type="entry name" value="PHD"/>
    <property type="match status" value="1"/>
</dbReference>
<feature type="domain" description="Zinc finger PHD-type" evidence="4">
    <location>
        <begin position="26"/>
        <end position="68"/>
    </location>
</feature>
<comment type="caution">
    <text evidence="5">The sequence shown here is derived from an EMBL/GenBank/DDBJ whole genome shotgun (WGS) entry which is preliminary data.</text>
</comment>
<keyword evidence="2" id="KW-0863">Zinc-finger</keyword>
<evidence type="ECO:0000259" key="4">
    <source>
        <dbReference type="SMART" id="SM00249"/>
    </source>
</evidence>
<dbReference type="OrthoDB" id="5795902at2759"/>
<evidence type="ECO:0000256" key="2">
    <source>
        <dbReference type="ARBA" id="ARBA00022771"/>
    </source>
</evidence>